<dbReference type="EMBL" id="KV419435">
    <property type="protein sequence ID" value="KZS88607.1"/>
    <property type="molecule type" value="Genomic_DNA"/>
</dbReference>
<evidence type="ECO:0000256" key="1">
    <source>
        <dbReference type="SAM" id="Phobius"/>
    </source>
</evidence>
<keyword evidence="4" id="KW-1185">Reference proteome</keyword>
<accession>A0A164PD30</accession>
<dbReference type="Proteomes" id="UP000076722">
    <property type="component" value="Unassembled WGS sequence"/>
</dbReference>
<reference evidence="3 4" key="1">
    <citation type="journal article" date="2016" name="Mol. Biol. Evol.">
        <title>Comparative Genomics of Early-Diverging Mushroom-Forming Fungi Provides Insights into the Origins of Lignocellulose Decay Capabilities.</title>
        <authorList>
            <person name="Nagy L.G."/>
            <person name="Riley R."/>
            <person name="Tritt A."/>
            <person name="Adam C."/>
            <person name="Daum C."/>
            <person name="Floudas D."/>
            <person name="Sun H."/>
            <person name="Yadav J.S."/>
            <person name="Pangilinan J."/>
            <person name="Larsson K.H."/>
            <person name="Matsuura K."/>
            <person name="Barry K."/>
            <person name="Labutti K."/>
            <person name="Kuo R."/>
            <person name="Ohm R.A."/>
            <person name="Bhattacharya S.S."/>
            <person name="Shirouzu T."/>
            <person name="Yoshinaga Y."/>
            <person name="Martin F.M."/>
            <person name="Grigoriev I.V."/>
            <person name="Hibbett D.S."/>
        </authorList>
    </citation>
    <scope>NUCLEOTIDE SEQUENCE [LARGE SCALE GENOMIC DNA]</scope>
    <source>
        <strain evidence="3 4">HHB9708</strain>
    </source>
</reference>
<dbReference type="Pfam" id="PF20153">
    <property type="entry name" value="DUF6535"/>
    <property type="match status" value="1"/>
</dbReference>
<evidence type="ECO:0000259" key="2">
    <source>
        <dbReference type="Pfam" id="PF20153"/>
    </source>
</evidence>
<name>A0A164PD30_9AGAM</name>
<keyword evidence="1" id="KW-0812">Transmembrane</keyword>
<feature type="transmembrane region" description="Helical" evidence="1">
    <location>
        <begin position="220"/>
        <end position="242"/>
    </location>
</feature>
<proteinExistence type="predicted"/>
<keyword evidence="1" id="KW-1133">Transmembrane helix</keyword>
<evidence type="ECO:0000313" key="3">
    <source>
        <dbReference type="EMBL" id="KZS88607.1"/>
    </source>
</evidence>
<feature type="transmembrane region" description="Helical" evidence="1">
    <location>
        <begin position="254"/>
        <end position="275"/>
    </location>
</feature>
<feature type="domain" description="DUF6535" evidence="2">
    <location>
        <begin position="80"/>
        <end position="241"/>
    </location>
</feature>
<dbReference type="OrthoDB" id="3235960at2759"/>
<dbReference type="InterPro" id="IPR045338">
    <property type="entry name" value="DUF6535"/>
</dbReference>
<keyword evidence="1" id="KW-0472">Membrane</keyword>
<feature type="transmembrane region" description="Helical" evidence="1">
    <location>
        <begin position="148"/>
        <end position="169"/>
    </location>
</feature>
<evidence type="ECO:0000313" key="4">
    <source>
        <dbReference type="Proteomes" id="UP000076722"/>
    </source>
</evidence>
<gene>
    <name evidence="3" type="ORF">SISNIDRAFT_470054</name>
</gene>
<organism evidence="3 4">
    <name type="scientific">Sistotremastrum niveocremeum HHB9708</name>
    <dbReference type="NCBI Taxonomy" id="1314777"/>
    <lineage>
        <taxon>Eukaryota</taxon>
        <taxon>Fungi</taxon>
        <taxon>Dikarya</taxon>
        <taxon>Basidiomycota</taxon>
        <taxon>Agaricomycotina</taxon>
        <taxon>Agaricomycetes</taxon>
        <taxon>Sistotremastrales</taxon>
        <taxon>Sistotremastraceae</taxon>
        <taxon>Sertulicium</taxon>
        <taxon>Sertulicium niveocremeum</taxon>
    </lineage>
</organism>
<feature type="transmembrane region" description="Helical" evidence="1">
    <location>
        <begin position="106"/>
        <end position="128"/>
    </location>
</feature>
<dbReference type="AlphaFoldDB" id="A0A164PD30"/>
<protein>
    <recommendedName>
        <fullName evidence="2">DUF6535 domain-containing protein</fullName>
    </recommendedName>
</protein>
<sequence length="985" mass="110626">MSEDNNYLAQLVQLMQAQNKATESGMADLAKKIDQHREEHGQKLEALRTEHGQKLETLALEAVKDSRAYTVTTLFNIQAWVALRKEAIVQINKRTKKWLSSSDSSFIILAIFLAIVTGFTVQAIQSLLPSSSTSTSPAILQPPMQSALFLLSLLFYILSLMCGASVFPMQMVNGLMGMLANQWAGALATTPKSGSPIEQTLAVVRQSVQAESLLFSQGGYLVGFLSLSIGFFLVGFVLQVFSTGLYGSQKQREILFVAGTLLAIMCFVIVVFILWTTRHALAHEDSPFQGPLSGELGRTWKLLVSVVQPSWRTREQKEERVPDWEPRFQVQEMDKAASIRWYQYEVTMETLKVYGLLVTNASETELLDKVVPSFSFIPWCIAGAPAFPIFKAIHERFSGTGASLRVQATLTPQAEHFWDWITKQKRKEKSDDDFLWLCMPQFKELYLYSPSTSSFRSTALLTYFRQFNNELKWSDEPQAAFTNCVIEIVTSYDPTMRSSTQFEIFEEAVRQCGSFAEAGYFSDDDRISLLKEFFRASPGWNLIASSVSTMVKGMSAQTLLDYMTGFLSDLSGVDTPAILGFLVELSIPDPSLPSLPSLPPYFSVPYNLDLSSLFSLALRNPILPASQSALLYYLGRGVFDKLSNITSPLLFFSNPSNLKAPFEGRAVTSEVRQRANEYIKRLRDSFAPLSNMEKPAIDQLLYKLTYYTPMQDRLSEDKKGFLQAVNHCNYLLLTNTLDGFDRIPQKDHLDILASFLKSNLLDWFSIKPFFSYVSQQTSTDLSGLIVQILPLAPALKEVNGDLSILDIFAALKEKDISLPLGSALTSLYDLVTRQKPKRWNWRKYSDFLMDCVPLDQPFDSQPARHFYELCTHKREDELRDYRGETSDELRDDRGETSDKTRQRATKYLGILDEREERQAALALAPVPSAPAAPTVNPPSPHPASHFHVLSSLNNILKAGWNTIHKIFARPATNEKILNADSGSAA</sequence>